<protein>
    <submittedName>
        <fullName evidence="1">Uncharacterized protein</fullName>
    </submittedName>
</protein>
<proteinExistence type="predicted"/>
<dbReference type="EMBL" id="JAENGY010000609">
    <property type="protein sequence ID" value="KAG6959488.1"/>
    <property type="molecule type" value="Genomic_DNA"/>
</dbReference>
<gene>
    <name evidence="1" type="ORF">JG688_00010045</name>
</gene>
<keyword evidence="2" id="KW-1185">Reference proteome</keyword>
<reference evidence="1" key="1">
    <citation type="submission" date="2021-01" db="EMBL/GenBank/DDBJ databases">
        <title>Phytophthora aleatoria, a newly-described species from Pinus radiata is distinct from Phytophthora cactorum isolates based on comparative genomics.</title>
        <authorList>
            <person name="Mcdougal R."/>
            <person name="Panda P."/>
            <person name="Williams N."/>
            <person name="Studholme D.J."/>
        </authorList>
    </citation>
    <scope>NUCLEOTIDE SEQUENCE</scope>
    <source>
        <strain evidence="1">NZFS 4037</strain>
    </source>
</reference>
<comment type="caution">
    <text evidence="1">The sequence shown here is derived from an EMBL/GenBank/DDBJ whole genome shotgun (WGS) entry which is preliminary data.</text>
</comment>
<sequence>MRDIAARAGHRGKPGLDVKIPIHVAYNDGRGRSSQIFTNILNAEKTIKEQWRAYEQSAGNRGVEMGAI</sequence>
<name>A0A8J5IN11_9STRA</name>
<evidence type="ECO:0000313" key="2">
    <source>
        <dbReference type="Proteomes" id="UP000709295"/>
    </source>
</evidence>
<dbReference type="AlphaFoldDB" id="A0A8J5IN11"/>
<organism evidence="1 2">
    <name type="scientific">Phytophthora aleatoria</name>
    <dbReference type="NCBI Taxonomy" id="2496075"/>
    <lineage>
        <taxon>Eukaryota</taxon>
        <taxon>Sar</taxon>
        <taxon>Stramenopiles</taxon>
        <taxon>Oomycota</taxon>
        <taxon>Peronosporomycetes</taxon>
        <taxon>Peronosporales</taxon>
        <taxon>Peronosporaceae</taxon>
        <taxon>Phytophthora</taxon>
    </lineage>
</organism>
<dbReference type="Proteomes" id="UP000709295">
    <property type="component" value="Unassembled WGS sequence"/>
</dbReference>
<accession>A0A8J5IN11</accession>
<evidence type="ECO:0000313" key="1">
    <source>
        <dbReference type="EMBL" id="KAG6959488.1"/>
    </source>
</evidence>